<accession>A0A6A5ZGW2</accession>
<dbReference type="Proteomes" id="UP000799770">
    <property type="component" value="Unassembled WGS sequence"/>
</dbReference>
<sequence>MFLQQTLQKRPHLFLSIASLRLPTSPQWHPPVRRIHPEPEAQLHNRARSPRNCSEALEDLLPEDGRARALSVRLPKAAVEKDARSLFEDAGYTVTGVIAIYNSIDGRAFSGWYTILLESEESALQAYRDFKDTRMFGRPVKMAPVEQWMRSDVLVNLRIGWHAITEASIHAAKIRTPYDNRHPIYSVH</sequence>
<dbReference type="SUPFAM" id="SSF54928">
    <property type="entry name" value="RNA-binding domain, RBD"/>
    <property type="match status" value="1"/>
</dbReference>
<dbReference type="CDD" id="cd00590">
    <property type="entry name" value="RRM_SF"/>
    <property type="match status" value="1"/>
</dbReference>
<evidence type="ECO:0000313" key="1">
    <source>
        <dbReference type="EMBL" id="KAF2117997.1"/>
    </source>
</evidence>
<proteinExistence type="predicted"/>
<dbReference type="AlphaFoldDB" id="A0A6A5ZGW2"/>
<gene>
    <name evidence="1" type="ORF">BDV96DRAFT_407377</name>
</gene>
<protein>
    <recommendedName>
        <fullName evidence="3">RRM domain-containing protein</fullName>
    </recommendedName>
</protein>
<evidence type="ECO:0008006" key="3">
    <source>
        <dbReference type="Google" id="ProtNLM"/>
    </source>
</evidence>
<keyword evidence="2" id="KW-1185">Reference proteome</keyword>
<dbReference type="GO" id="GO:0003676">
    <property type="term" value="F:nucleic acid binding"/>
    <property type="evidence" value="ECO:0007669"/>
    <property type="project" value="InterPro"/>
</dbReference>
<reference evidence="1" key="1">
    <citation type="journal article" date="2020" name="Stud. Mycol.">
        <title>101 Dothideomycetes genomes: a test case for predicting lifestyles and emergence of pathogens.</title>
        <authorList>
            <person name="Haridas S."/>
            <person name="Albert R."/>
            <person name="Binder M."/>
            <person name="Bloem J."/>
            <person name="Labutti K."/>
            <person name="Salamov A."/>
            <person name="Andreopoulos B."/>
            <person name="Baker S."/>
            <person name="Barry K."/>
            <person name="Bills G."/>
            <person name="Bluhm B."/>
            <person name="Cannon C."/>
            <person name="Castanera R."/>
            <person name="Culley D."/>
            <person name="Daum C."/>
            <person name="Ezra D."/>
            <person name="Gonzalez J."/>
            <person name="Henrissat B."/>
            <person name="Kuo A."/>
            <person name="Liang C."/>
            <person name="Lipzen A."/>
            <person name="Lutzoni F."/>
            <person name="Magnuson J."/>
            <person name="Mondo S."/>
            <person name="Nolan M."/>
            <person name="Ohm R."/>
            <person name="Pangilinan J."/>
            <person name="Park H.-J."/>
            <person name="Ramirez L."/>
            <person name="Alfaro M."/>
            <person name="Sun H."/>
            <person name="Tritt A."/>
            <person name="Yoshinaga Y."/>
            <person name="Zwiers L.-H."/>
            <person name="Turgeon B."/>
            <person name="Goodwin S."/>
            <person name="Spatafora J."/>
            <person name="Crous P."/>
            <person name="Grigoriev I."/>
        </authorList>
    </citation>
    <scope>NUCLEOTIDE SEQUENCE</scope>
    <source>
        <strain evidence="1">CBS 627.86</strain>
    </source>
</reference>
<organism evidence="1 2">
    <name type="scientific">Lophiotrema nucula</name>
    <dbReference type="NCBI Taxonomy" id="690887"/>
    <lineage>
        <taxon>Eukaryota</taxon>
        <taxon>Fungi</taxon>
        <taxon>Dikarya</taxon>
        <taxon>Ascomycota</taxon>
        <taxon>Pezizomycotina</taxon>
        <taxon>Dothideomycetes</taxon>
        <taxon>Pleosporomycetidae</taxon>
        <taxon>Pleosporales</taxon>
        <taxon>Lophiotremataceae</taxon>
        <taxon>Lophiotrema</taxon>
    </lineage>
</organism>
<dbReference type="InterPro" id="IPR035979">
    <property type="entry name" value="RBD_domain_sf"/>
</dbReference>
<dbReference type="EMBL" id="ML977318">
    <property type="protein sequence ID" value="KAF2117997.1"/>
    <property type="molecule type" value="Genomic_DNA"/>
</dbReference>
<name>A0A6A5ZGW2_9PLEO</name>
<evidence type="ECO:0000313" key="2">
    <source>
        <dbReference type="Proteomes" id="UP000799770"/>
    </source>
</evidence>